<evidence type="ECO:0000256" key="9">
    <source>
        <dbReference type="ARBA" id="ARBA00023136"/>
    </source>
</evidence>
<keyword evidence="14" id="KW-1185">Reference proteome</keyword>
<dbReference type="EMBL" id="JAEUBE010000087">
    <property type="protein sequence ID" value="KAH3670457.1"/>
    <property type="molecule type" value="Genomic_DNA"/>
</dbReference>
<dbReference type="GO" id="GO:0000026">
    <property type="term" value="F:alpha-1,2-mannosyltransferase activity"/>
    <property type="evidence" value="ECO:0007669"/>
    <property type="project" value="TreeGrafter"/>
</dbReference>
<comment type="similarity">
    <text evidence="10">Belongs to the glycosyltransferase 22 family. PIGZ subfamily.</text>
</comment>
<keyword evidence="8 11" id="KW-1133">Transmembrane helix</keyword>
<evidence type="ECO:0000256" key="10">
    <source>
        <dbReference type="ARBA" id="ARBA00038466"/>
    </source>
</evidence>
<comment type="pathway">
    <text evidence="2">Glycolipid biosynthesis; glycosylphosphatidylinositol-anchor biosynthesis.</text>
</comment>
<dbReference type="PANTHER" id="PTHR22760">
    <property type="entry name" value="GLYCOSYLTRANSFERASE"/>
    <property type="match status" value="1"/>
</dbReference>
<feature type="transmembrane region" description="Helical" evidence="11">
    <location>
        <begin position="190"/>
        <end position="211"/>
    </location>
</feature>
<feature type="transmembrane region" description="Helical" evidence="11">
    <location>
        <begin position="73"/>
        <end position="95"/>
    </location>
</feature>
<reference evidence="13" key="1">
    <citation type="journal article" date="2021" name="Open Biol.">
        <title>Shared evolutionary footprints suggest mitochondrial oxidative damage underlies multiple complex I losses in fungi.</title>
        <authorList>
            <person name="Schikora-Tamarit M.A."/>
            <person name="Marcet-Houben M."/>
            <person name="Nosek J."/>
            <person name="Gabaldon T."/>
        </authorList>
    </citation>
    <scope>NUCLEOTIDE SEQUENCE</scope>
    <source>
        <strain evidence="13">CBS6075</strain>
    </source>
</reference>
<protein>
    <recommendedName>
        <fullName evidence="11">Mannosyltransferase</fullName>
        <ecNumber evidence="11">2.4.1.-</ecNumber>
    </recommendedName>
</protein>
<evidence type="ECO:0000256" key="7">
    <source>
        <dbReference type="ARBA" id="ARBA00022824"/>
    </source>
</evidence>
<evidence type="ECO:0000256" key="1">
    <source>
        <dbReference type="ARBA" id="ARBA00004477"/>
    </source>
</evidence>
<keyword evidence="12" id="KW-0732">Signal</keyword>
<keyword evidence="6 11" id="KW-0812">Transmembrane</keyword>
<feature type="chain" id="PRO_5040209015" description="Mannosyltransferase" evidence="12">
    <location>
        <begin position="23"/>
        <end position="482"/>
    </location>
</feature>
<keyword evidence="4 11" id="KW-0328">Glycosyltransferase</keyword>
<feature type="signal peptide" evidence="12">
    <location>
        <begin position="1"/>
        <end position="22"/>
    </location>
</feature>
<evidence type="ECO:0000256" key="8">
    <source>
        <dbReference type="ARBA" id="ARBA00022989"/>
    </source>
</evidence>
<dbReference type="GeneID" id="70232940"/>
<dbReference type="OrthoDB" id="10066429at2759"/>
<reference evidence="13" key="2">
    <citation type="submission" date="2021-01" db="EMBL/GenBank/DDBJ databases">
        <authorList>
            <person name="Schikora-Tamarit M.A."/>
        </authorList>
    </citation>
    <scope>NUCLEOTIDE SEQUENCE</scope>
    <source>
        <strain evidence="13">CBS6075</strain>
    </source>
</reference>
<name>A0A9P8PED2_9ASCO</name>
<dbReference type="PANTHER" id="PTHR22760:SF3">
    <property type="entry name" value="GPI MANNOSYLTRANSFERASE 4"/>
    <property type="match status" value="1"/>
</dbReference>
<organism evidence="13 14">
    <name type="scientific">Ogataea philodendri</name>
    <dbReference type="NCBI Taxonomy" id="1378263"/>
    <lineage>
        <taxon>Eukaryota</taxon>
        <taxon>Fungi</taxon>
        <taxon>Dikarya</taxon>
        <taxon>Ascomycota</taxon>
        <taxon>Saccharomycotina</taxon>
        <taxon>Pichiomycetes</taxon>
        <taxon>Pichiales</taxon>
        <taxon>Pichiaceae</taxon>
        <taxon>Ogataea</taxon>
    </lineage>
</organism>
<keyword evidence="5" id="KW-0808">Transferase</keyword>
<keyword evidence="9 11" id="KW-0472">Membrane</keyword>
<evidence type="ECO:0000256" key="2">
    <source>
        <dbReference type="ARBA" id="ARBA00004687"/>
    </source>
</evidence>
<dbReference type="AlphaFoldDB" id="A0A9P8PED2"/>
<feature type="transmembrane region" description="Helical" evidence="11">
    <location>
        <begin position="155"/>
        <end position="178"/>
    </location>
</feature>
<dbReference type="GO" id="GO:0006506">
    <property type="term" value="P:GPI anchor biosynthetic process"/>
    <property type="evidence" value="ECO:0007669"/>
    <property type="project" value="UniProtKB-KW"/>
</dbReference>
<dbReference type="InterPro" id="IPR005599">
    <property type="entry name" value="GPI_mannosylTrfase"/>
</dbReference>
<evidence type="ECO:0000256" key="6">
    <source>
        <dbReference type="ARBA" id="ARBA00022692"/>
    </source>
</evidence>
<proteinExistence type="inferred from homology"/>
<dbReference type="GO" id="GO:0005789">
    <property type="term" value="C:endoplasmic reticulum membrane"/>
    <property type="evidence" value="ECO:0007669"/>
    <property type="project" value="UniProtKB-SubCell"/>
</dbReference>
<evidence type="ECO:0000313" key="13">
    <source>
        <dbReference type="EMBL" id="KAH3670457.1"/>
    </source>
</evidence>
<evidence type="ECO:0000256" key="11">
    <source>
        <dbReference type="RuleBase" id="RU363075"/>
    </source>
</evidence>
<keyword evidence="3" id="KW-0337">GPI-anchor biosynthesis</keyword>
<comment type="caution">
    <text evidence="13">The sequence shown here is derived from an EMBL/GenBank/DDBJ whole genome shotgun (WGS) entry which is preliminary data.</text>
</comment>
<sequence>MSSVWPILSPALTFLGFQSVSWLSYIHPDEFFQSFQPLLNDNVPWEFVHACRSVVPLKLIQFILSLSKPPYTASIYLIVKMVYFGASYFAVYFSINSLLPSLQHRQTALVIVSTSYITYVYQSHTFSNSLETTLLLPTVVIVDGMRNNRSSVAKSFVLGLLVALGVFNRVTFVSWLLVPSVFALKYFLNHWGHLLAALTSLIAFSSIFIAIDSEYFAGSAKTLVITPLNSLLYNTKISNLAQHGLHPYYQHVLVNYPLILGPLVLTAFPFNTEHIKSTPFIAMVSGVLVHSLVPHQELRFLVPMVPLWACCAKFSKAQLFKFPYILWIPFNTAMLVFMGKFHQGGVVPAMFELQNYTENLVFWRTYKPPTWIIHNRDRQFANKDDPMFWDTIKTIKSPFLVDCMGLEYQGFESAVQQLLSANEHLLLVAPQNAMLNVQNKTIQYREIWSYPWHYDMDHFEFETYGWSTFKPGIGIFNVTAYL</sequence>
<gene>
    <name evidence="13" type="ORF">OGAPHI_000972</name>
</gene>
<evidence type="ECO:0000256" key="3">
    <source>
        <dbReference type="ARBA" id="ARBA00022502"/>
    </source>
</evidence>
<dbReference type="RefSeq" id="XP_046063882.1">
    <property type="nucleotide sequence ID" value="XM_046209125.1"/>
</dbReference>
<dbReference type="Pfam" id="PF03901">
    <property type="entry name" value="Glyco_transf_22"/>
    <property type="match status" value="1"/>
</dbReference>
<keyword evidence="7 11" id="KW-0256">Endoplasmic reticulum</keyword>
<evidence type="ECO:0000256" key="12">
    <source>
        <dbReference type="SAM" id="SignalP"/>
    </source>
</evidence>
<dbReference type="EC" id="2.4.1.-" evidence="11"/>
<accession>A0A9P8PED2</accession>
<evidence type="ECO:0000256" key="4">
    <source>
        <dbReference type="ARBA" id="ARBA00022676"/>
    </source>
</evidence>
<comment type="caution">
    <text evidence="11">Lacks conserved residue(s) required for the propagation of feature annotation.</text>
</comment>
<evidence type="ECO:0000313" key="14">
    <source>
        <dbReference type="Proteomes" id="UP000769157"/>
    </source>
</evidence>
<comment type="subcellular location">
    <subcellularLocation>
        <location evidence="1 11">Endoplasmic reticulum membrane</location>
        <topology evidence="1 11">Multi-pass membrane protein</topology>
    </subcellularLocation>
</comment>
<dbReference type="Proteomes" id="UP000769157">
    <property type="component" value="Unassembled WGS sequence"/>
</dbReference>
<evidence type="ECO:0000256" key="5">
    <source>
        <dbReference type="ARBA" id="ARBA00022679"/>
    </source>
</evidence>